<gene>
    <name evidence="1" type="ORF">RHIZ70_1119</name>
</gene>
<name>A0A376AC29_9HYPH</name>
<proteinExistence type="predicted"/>
<dbReference type="Proteomes" id="UP000254764">
    <property type="component" value="Unassembled WGS sequence"/>
</dbReference>
<evidence type="ECO:0000313" key="1">
    <source>
        <dbReference type="EMBL" id="SSC65411.1"/>
    </source>
</evidence>
<organism evidence="1 2">
    <name type="scientific">Ciceribacter selenitireducens ATCC BAA-1503</name>
    <dbReference type="NCBI Taxonomy" id="1336235"/>
    <lineage>
        <taxon>Bacteria</taxon>
        <taxon>Pseudomonadati</taxon>
        <taxon>Pseudomonadota</taxon>
        <taxon>Alphaproteobacteria</taxon>
        <taxon>Hyphomicrobiales</taxon>
        <taxon>Rhizobiaceae</taxon>
        <taxon>Ciceribacter</taxon>
    </lineage>
</organism>
<protein>
    <submittedName>
        <fullName evidence="1">Uncharacterized protein</fullName>
    </submittedName>
</protein>
<accession>A0A376AC29</accession>
<sequence>MPAIANIFPSKFCCRSTNERRFATVCIWRCAASTAIR</sequence>
<dbReference type="AlphaFoldDB" id="A0A376AC29"/>
<evidence type="ECO:0000313" key="2">
    <source>
        <dbReference type="Proteomes" id="UP000254764"/>
    </source>
</evidence>
<keyword evidence="2" id="KW-1185">Reference proteome</keyword>
<dbReference type="EMBL" id="UEYP01000001">
    <property type="protein sequence ID" value="SSC65411.1"/>
    <property type="molecule type" value="Genomic_DNA"/>
</dbReference>
<reference evidence="2" key="1">
    <citation type="submission" date="2018-07" db="EMBL/GenBank/DDBJ databases">
        <authorList>
            <person name="Peiro R."/>
            <person name="Begona"/>
            <person name="Cbmso G."/>
            <person name="Lopez M."/>
            <person name="Gonzalez S."/>
        </authorList>
    </citation>
    <scope>NUCLEOTIDE SEQUENCE [LARGE SCALE GENOMIC DNA]</scope>
</reference>